<organism evidence="1 2">
    <name type="scientific">Hibiscus sabdariffa</name>
    <name type="common">roselle</name>
    <dbReference type="NCBI Taxonomy" id="183260"/>
    <lineage>
        <taxon>Eukaryota</taxon>
        <taxon>Viridiplantae</taxon>
        <taxon>Streptophyta</taxon>
        <taxon>Embryophyta</taxon>
        <taxon>Tracheophyta</taxon>
        <taxon>Spermatophyta</taxon>
        <taxon>Magnoliopsida</taxon>
        <taxon>eudicotyledons</taxon>
        <taxon>Gunneridae</taxon>
        <taxon>Pentapetalae</taxon>
        <taxon>rosids</taxon>
        <taxon>malvids</taxon>
        <taxon>Malvales</taxon>
        <taxon>Malvaceae</taxon>
        <taxon>Malvoideae</taxon>
        <taxon>Hibiscus</taxon>
    </lineage>
</organism>
<dbReference type="Proteomes" id="UP001396334">
    <property type="component" value="Unassembled WGS sequence"/>
</dbReference>
<protein>
    <submittedName>
        <fullName evidence="1">Uncharacterized protein</fullName>
    </submittedName>
</protein>
<proteinExistence type="predicted"/>
<reference evidence="1 2" key="1">
    <citation type="journal article" date="2024" name="G3 (Bethesda)">
        <title>Genome assembly of Hibiscus sabdariffa L. provides insights into metabolisms of medicinal natural products.</title>
        <authorList>
            <person name="Kim T."/>
        </authorList>
    </citation>
    <scope>NUCLEOTIDE SEQUENCE [LARGE SCALE GENOMIC DNA]</scope>
    <source>
        <strain evidence="1">TK-2024</strain>
        <tissue evidence="1">Old leaves</tissue>
    </source>
</reference>
<comment type="caution">
    <text evidence="1">The sequence shown here is derived from an EMBL/GenBank/DDBJ whole genome shotgun (WGS) entry which is preliminary data.</text>
</comment>
<dbReference type="EMBL" id="JBBPBN010000630">
    <property type="protein sequence ID" value="KAK8483704.1"/>
    <property type="molecule type" value="Genomic_DNA"/>
</dbReference>
<keyword evidence="2" id="KW-1185">Reference proteome</keyword>
<accession>A0ABR1ZST6</accession>
<gene>
    <name evidence="1" type="ORF">V6N11_066237</name>
</gene>
<sequence length="66" mass="7554">MGSRNTTGVCKAVIMMSKICDTRGEGVRLWFQPSMKKQRKLLDPQLGNLINSSERTYARIDQPRQL</sequence>
<name>A0ABR1ZST6_9ROSI</name>
<evidence type="ECO:0000313" key="1">
    <source>
        <dbReference type="EMBL" id="KAK8483704.1"/>
    </source>
</evidence>
<evidence type="ECO:0000313" key="2">
    <source>
        <dbReference type="Proteomes" id="UP001396334"/>
    </source>
</evidence>